<dbReference type="EMBL" id="BK032858">
    <property type="protein sequence ID" value="DAF64364.1"/>
    <property type="molecule type" value="Genomic_DNA"/>
</dbReference>
<protein>
    <submittedName>
        <fullName evidence="2">Uncharacterized protein</fullName>
    </submittedName>
</protein>
<evidence type="ECO:0000256" key="1">
    <source>
        <dbReference type="SAM" id="Phobius"/>
    </source>
</evidence>
<proteinExistence type="predicted"/>
<sequence>MARVIYVDSDYKEWPAEIYLERETYRCSIFPGSVTVVDTGTYVRYIYQHYDPVTDIYTKGEQTFKSNRINIINIASMFMPINYLLVKPF</sequence>
<feature type="transmembrane region" description="Helical" evidence="1">
    <location>
        <begin position="69"/>
        <end position="86"/>
    </location>
</feature>
<reference evidence="2" key="1">
    <citation type="journal article" date="2021" name="Proc. Natl. Acad. Sci. U.S.A.">
        <title>A Catalog of Tens of Thousands of Viruses from Human Metagenomes Reveals Hidden Associations with Chronic Diseases.</title>
        <authorList>
            <person name="Tisza M.J."/>
            <person name="Buck C.B."/>
        </authorList>
    </citation>
    <scope>NUCLEOTIDE SEQUENCE</scope>
    <source>
        <strain evidence="2">Cttot15</strain>
    </source>
</reference>
<evidence type="ECO:0000313" key="2">
    <source>
        <dbReference type="EMBL" id="DAF64364.1"/>
    </source>
</evidence>
<keyword evidence="1" id="KW-1133">Transmembrane helix</keyword>
<accession>A0A8S5TM18</accession>
<keyword evidence="1" id="KW-0812">Transmembrane</keyword>
<organism evidence="2">
    <name type="scientific">Podoviridae sp. cttot15</name>
    <dbReference type="NCBI Taxonomy" id="2827751"/>
    <lineage>
        <taxon>Viruses</taxon>
        <taxon>Duplodnaviria</taxon>
        <taxon>Heunggongvirae</taxon>
        <taxon>Uroviricota</taxon>
        <taxon>Caudoviricetes</taxon>
    </lineage>
</organism>
<name>A0A8S5TM18_9CAUD</name>
<keyword evidence="1" id="KW-0472">Membrane</keyword>